<dbReference type="AlphaFoldDB" id="A0A1W2GEZ5"/>
<keyword evidence="2" id="KW-1185">Reference proteome</keyword>
<name>A0A1W2GEZ5_REIFA</name>
<dbReference type="EMBL" id="FWYF01000002">
    <property type="protein sequence ID" value="SMD35240.1"/>
    <property type="molecule type" value="Genomic_DNA"/>
</dbReference>
<gene>
    <name evidence="1" type="ORF">SAMN04488029_2413</name>
</gene>
<sequence>MKTEFIWYNPAEREYQFGDKKRYIDTIRNSNQSHNFVILDRFPNLSADFRNKLISKLKFLNSMSKSGVMEFI</sequence>
<accession>A0A1W2GEZ5</accession>
<evidence type="ECO:0000313" key="2">
    <source>
        <dbReference type="Proteomes" id="UP000192472"/>
    </source>
</evidence>
<dbReference type="Proteomes" id="UP000192472">
    <property type="component" value="Unassembled WGS sequence"/>
</dbReference>
<protein>
    <submittedName>
        <fullName evidence="1">Uncharacterized protein</fullName>
    </submittedName>
</protein>
<reference evidence="1 2" key="1">
    <citation type="submission" date="2017-04" db="EMBL/GenBank/DDBJ databases">
        <authorList>
            <person name="Afonso C.L."/>
            <person name="Miller P.J."/>
            <person name="Scott M.A."/>
            <person name="Spackman E."/>
            <person name="Goraichik I."/>
            <person name="Dimitrov K.M."/>
            <person name="Suarez D.L."/>
            <person name="Swayne D.E."/>
        </authorList>
    </citation>
    <scope>NUCLEOTIDE SEQUENCE [LARGE SCALE GENOMIC DNA]</scope>
    <source>
        <strain evidence="1 2">DSM 26133</strain>
    </source>
</reference>
<dbReference type="STRING" id="692418.SAMN04488029_2413"/>
<evidence type="ECO:0000313" key="1">
    <source>
        <dbReference type="EMBL" id="SMD35240.1"/>
    </source>
</evidence>
<proteinExistence type="predicted"/>
<organism evidence="1 2">
    <name type="scientific">Reichenbachiella faecimaris</name>
    <dbReference type="NCBI Taxonomy" id="692418"/>
    <lineage>
        <taxon>Bacteria</taxon>
        <taxon>Pseudomonadati</taxon>
        <taxon>Bacteroidota</taxon>
        <taxon>Cytophagia</taxon>
        <taxon>Cytophagales</taxon>
        <taxon>Reichenbachiellaceae</taxon>
        <taxon>Reichenbachiella</taxon>
    </lineage>
</organism>